<evidence type="ECO:0000313" key="4">
    <source>
        <dbReference type="Proteomes" id="UP000574390"/>
    </source>
</evidence>
<reference evidence="3 4" key="1">
    <citation type="submission" date="2020-04" db="EMBL/GenBank/DDBJ databases">
        <title>Perkinsus olseni comparative genomics.</title>
        <authorList>
            <person name="Bogema D.R."/>
        </authorList>
    </citation>
    <scope>NUCLEOTIDE SEQUENCE [LARGE SCALE GENOMIC DNA]</scope>
    <source>
        <strain evidence="3">ATCC PRA-205</strain>
    </source>
</reference>
<feature type="compositionally biased region" description="Basic residues" evidence="2">
    <location>
        <begin position="1602"/>
        <end position="1614"/>
    </location>
</feature>
<evidence type="ECO:0000313" key="3">
    <source>
        <dbReference type="EMBL" id="KAF4743871.1"/>
    </source>
</evidence>
<dbReference type="EMBL" id="JABANM010007677">
    <property type="protein sequence ID" value="KAF4743871.1"/>
    <property type="molecule type" value="Genomic_DNA"/>
</dbReference>
<feature type="compositionally biased region" description="Polar residues" evidence="2">
    <location>
        <begin position="860"/>
        <end position="871"/>
    </location>
</feature>
<keyword evidence="1" id="KW-0175">Coiled coil</keyword>
<feature type="compositionally biased region" description="Basic residues" evidence="2">
    <location>
        <begin position="931"/>
        <end position="949"/>
    </location>
</feature>
<dbReference type="Proteomes" id="UP000574390">
    <property type="component" value="Unassembled WGS sequence"/>
</dbReference>
<feature type="compositionally biased region" description="Basic residues" evidence="2">
    <location>
        <begin position="1460"/>
        <end position="1470"/>
    </location>
</feature>
<feature type="region of interest" description="Disordered" evidence="2">
    <location>
        <begin position="856"/>
        <end position="902"/>
    </location>
</feature>
<organism evidence="3 4">
    <name type="scientific">Perkinsus olseni</name>
    <name type="common">Perkinsus atlanticus</name>
    <dbReference type="NCBI Taxonomy" id="32597"/>
    <lineage>
        <taxon>Eukaryota</taxon>
        <taxon>Sar</taxon>
        <taxon>Alveolata</taxon>
        <taxon>Perkinsozoa</taxon>
        <taxon>Perkinsea</taxon>
        <taxon>Perkinsida</taxon>
        <taxon>Perkinsidae</taxon>
        <taxon>Perkinsus</taxon>
    </lineage>
</organism>
<sequence length="1669" mass="184186">MEGSRCSDMGCSSPVEDSLVGSTPVRAKALFPKENPSSLDPASVSTSDPNLPTITSRSSYLPEGGGYANETTSVGDRNSGTRSIEVGREALFSEGDSFSVVDEEQVPEFVFSADESRRQAWLRTWKERAAALPRVDSTADCLTVRDGTRVVGRMDDLVDPLATRSHTGCTYLNKAAALKLNYSGGCTGIWDLDFDRLLLAVKAEAPKSLSDTFPLSLNGGLHICALIRMMYSQWSQLRGGSHGLTRPEVQDIDEAFSVLRNSFPAEIRNLASFESPGALSELDRTDAYDIMKKMEAMASNIREANILPKTPACVLMGFVTIFSKLPPGRRTPDGLLSAFSALVGNKGIEGTNIPTLKFLLDESKSFVDIPVLNDIASWEASMRSFEANSNRVATPFSWEVLGALFRHNWAGALRGNYGGHALTGKERNMVLFSNGFYAPGNITGMNEHKMLGENSLLRNFGGDGLPFGGDELRHHLLTVVASSIARFGAMRVSQKSQNVHKFEVLQMKLAAVVWYIFKAHPAFHQSSVDLKAGDRDELHKKYLDRYYAIHVVLSWYAPLFYEASACDACNHPDFSGFNPAEVISPCKDAMRAIQMKKDAEAQAKEALRRSEEVAREKQNQALLEELQQKQQDAETRLQEMKLKQMKEMESQFKIILDQSIATAGSALQESRKKFDSFRTQIEEDLVEAARSMVSNRVKFVDYTRTEDAGEEIGCSASTIVNQAAFGGLGPGVPRTASNTATWVPGAVSRLRVLLQGRSPNVIYVDAVDDEYNNCQDFSRCCIPLKGRTQADLIEHFIKELLEQCPLEGPQHTTILLRYPTAETGLCSAVQIKGAFGLRTIKERDLPVLTADTVDVKGAVPTNSSPSTSPEASTGEADGPQAAEPVVRPETGESSGVLPKRSSRSKPYWYIGQPIELNLQKQYELEYYRKVKRDKKKRSPEKGDRPKRRQVAPPLVQEYVYAIQRNAKDPISGWACSSYATGTELRRRIKETYFQKEHMRLMMLSATKEAPLSSKSSDLSIGTLRELFETAGLRRGGTILILAPGENNCNSVIAAVGAIGATAVLPMRLTKLEDYPKLEQRIRNHLKEGIRHKTFIPCSPLPHRQVSEPASFLLGALRQVVQLVENRSMTREEEAEYEAEKLDLRDVLVHPHHLVTVSLEEWHEKPLELVNKRIESMDGDTTLFDESQRVFKSNVHAYTRDGEMWLHTRRAFEKGEELFRFDGTISHCCSRGSSVREIIAARCGADNALSSESKTGGLPSSRKVVTEVGSDFPARNWQIILVKFYMPFKTSKTNSRDDVSSETSTSNDEYEEEDAAVIIQRPAVECGQLFVVGNTEDFPGYHLFKSKAEVSAMKRSQSGVASLQEQPVRLEVDPSRTNMFRAVATVRLLREDPIWVQRDVDDSRDEDSSSSSAPDALQNSQKEKRYSSLNVEEVNLGDSDEDRDERVFKKLPVSKASTVMKKGKAFARRKASSSAHALTPTKGTEITELKPVRDVLVSGKKSSRVDISAPTKKQGLGARKRKESSKEGLKSKAETISRVKAARRSDLVESSEFGNPGYKSSASESTAKRPRLSAPEASAVRSRKGASASSQASAIPDNVEAKKLKKPRSSPRRKPSTMAEPTEAAESEAIESSEDYSESRTDGSDSSDAGSSSGSSSETGNDSDIITDDF</sequence>
<feature type="region of interest" description="Disordered" evidence="2">
    <location>
        <begin position="1459"/>
        <end position="1484"/>
    </location>
</feature>
<feature type="coiled-coil region" evidence="1">
    <location>
        <begin position="589"/>
        <end position="643"/>
    </location>
</feature>
<protein>
    <submittedName>
        <fullName evidence="3">Uncharacterized protein</fullName>
    </submittedName>
</protein>
<evidence type="ECO:0000256" key="1">
    <source>
        <dbReference type="SAM" id="Coils"/>
    </source>
</evidence>
<feature type="region of interest" description="Disordered" evidence="2">
    <location>
        <begin position="26"/>
        <end position="80"/>
    </location>
</feature>
<feature type="compositionally biased region" description="Basic and acidic residues" evidence="2">
    <location>
        <begin position="1523"/>
        <end position="1546"/>
    </location>
</feature>
<name>A0A7J6TG21_PEROL</name>
<comment type="caution">
    <text evidence="3">The sequence shown here is derived from an EMBL/GenBank/DDBJ whole genome shotgun (WGS) entry which is preliminary data.</text>
</comment>
<feature type="compositionally biased region" description="Acidic residues" evidence="2">
    <location>
        <begin position="1622"/>
        <end position="1635"/>
    </location>
</feature>
<feature type="region of interest" description="Disordered" evidence="2">
    <location>
        <begin position="1399"/>
        <end position="1442"/>
    </location>
</feature>
<feature type="region of interest" description="Disordered" evidence="2">
    <location>
        <begin position="1290"/>
        <end position="1311"/>
    </location>
</feature>
<accession>A0A7J6TG21</accession>
<feature type="region of interest" description="Disordered" evidence="2">
    <location>
        <begin position="931"/>
        <end position="950"/>
    </location>
</feature>
<evidence type="ECO:0000256" key="2">
    <source>
        <dbReference type="SAM" id="MobiDB-lite"/>
    </source>
</evidence>
<proteinExistence type="predicted"/>
<feature type="compositionally biased region" description="Polar residues" evidence="2">
    <location>
        <begin position="35"/>
        <end position="59"/>
    </location>
</feature>
<feature type="compositionally biased region" description="Low complexity" evidence="2">
    <location>
        <begin position="1643"/>
        <end position="1663"/>
    </location>
</feature>
<gene>
    <name evidence="3" type="ORF">FOZ62_018891</name>
</gene>
<feature type="compositionally biased region" description="Polar residues" evidence="2">
    <location>
        <begin position="69"/>
        <end position="80"/>
    </location>
</feature>
<feature type="region of interest" description="Disordered" evidence="2">
    <location>
        <begin position="1497"/>
        <end position="1669"/>
    </location>
</feature>